<keyword evidence="11" id="KW-1185">Reference proteome</keyword>
<keyword evidence="8" id="KW-0472">Membrane</keyword>
<evidence type="ECO:0000256" key="1">
    <source>
        <dbReference type="ARBA" id="ARBA00004127"/>
    </source>
</evidence>
<dbReference type="InterPro" id="IPR012430">
    <property type="entry name" value="TMEM43_fam"/>
</dbReference>
<keyword evidence="6" id="KW-0256">Endoplasmic reticulum</keyword>
<protein>
    <submittedName>
        <fullName evidence="10">Uncharacterized protein</fullName>
    </submittedName>
</protein>
<evidence type="ECO:0000256" key="9">
    <source>
        <dbReference type="ARBA" id="ARBA00023242"/>
    </source>
</evidence>
<evidence type="ECO:0000256" key="7">
    <source>
        <dbReference type="ARBA" id="ARBA00022989"/>
    </source>
</evidence>
<organism evidence="10 11">
    <name type="scientific">Cyclostephanos tholiformis</name>
    <dbReference type="NCBI Taxonomy" id="382380"/>
    <lineage>
        <taxon>Eukaryota</taxon>
        <taxon>Sar</taxon>
        <taxon>Stramenopiles</taxon>
        <taxon>Ochrophyta</taxon>
        <taxon>Bacillariophyta</taxon>
        <taxon>Coscinodiscophyceae</taxon>
        <taxon>Thalassiosirophycidae</taxon>
        <taxon>Stephanodiscales</taxon>
        <taxon>Stephanodiscaceae</taxon>
        <taxon>Cyclostephanos</taxon>
    </lineage>
</organism>
<dbReference type="GO" id="GO:0005635">
    <property type="term" value="C:nuclear envelope"/>
    <property type="evidence" value="ECO:0007669"/>
    <property type="project" value="UniProtKB-SubCell"/>
</dbReference>
<comment type="caution">
    <text evidence="10">The sequence shown here is derived from an EMBL/GenBank/DDBJ whole genome shotgun (WGS) entry which is preliminary data.</text>
</comment>
<evidence type="ECO:0000313" key="11">
    <source>
        <dbReference type="Proteomes" id="UP001530377"/>
    </source>
</evidence>
<sequence>MPNDGSERLLQGSATETTYCNTWCQLKNSLGLTIVGFAALMHKGQPTHCLFTCSPCLLWENEGRHVGELRRISFCKNEAVMRTSGGLFTLSVSVDDDAIEFHPGALNVMAPVPRALVIKRTCMIYQKFEVAQRQDWCRSQTATTTYTVMEDWTMTPQSKRLEHLTGETNSRGIWDELVSYSGTPESAAPATPMHNLPPNLPPQLMTMLQPVDMTKAPHALVISRAAHVSEFSLTKDAIVTEQATFQSAWLPLPAELIPYEIEPLPELRKDHHGNLTTVEEGNKPVNGYILIKFEDCPDRFDASFIVQQILAEFDPEAGTH</sequence>
<keyword evidence="7" id="KW-1133">Transmembrane helix</keyword>
<dbReference type="Proteomes" id="UP001530377">
    <property type="component" value="Unassembled WGS sequence"/>
</dbReference>
<dbReference type="PANTHER" id="PTHR13416">
    <property type="match status" value="1"/>
</dbReference>
<evidence type="ECO:0000256" key="3">
    <source>
        <dbReference type="ARBA" id="ARBA00004586"/>
    </source>
</evidence>
<evidence type="ECO:0000256" key="5">
    <source>
        <dbReference type="ARBA" id="ARBA00022692"/>
    </source>
</evidence>
<comment type="similarity">
    <text evidence="4">Belongs to the TMEM43 family.</text>
</comment>
<reference evidence="10 11" key="1">
    <citation type="submission" date="2024-10" db="EMBL/GenBank/DDBJ databases">
        <title>Updated reference genomes for cyclostephanoid diatoms.</title>
        <authorList>
            <person name="Roberts W.R."/>
            <person name="Alverson A.J."/>
        </authorList>
    </citation>
    <scope>NUCLEOTIDE SEQUENCE [LARGE SCALE GENOMIC DNA]</scope>
    <source>
        <strain evidence="10 11">AJA228-03</strain>
    </source>
</reference>
<evidence type="ECO:0000256" key="2">
    <source>
        <dbReference type="ARBA" id="ARBA00004259"/>
    </source>
</evidence>
<evidence type="ECO:0000313" key="10">
    <source>
        <dbReference type="EMBL" id="KAL3807946.1"/>
    </source>
</evidence>
<keyword evidence="9" id="KW-0539">Nucleus</keyword>
<accession>A0ABD3R889</accession>
<proteinExistence type="inferred from homology"/>
<comment type="subcellular location">
    <subcellularLocation>
        <location evidence="1">Endomembrane system</location>
        <topology evidence="1">Multi-pass membrane protein</topology>
    </subcellularLocation>
    <subcellularLocation>
        <location evidence="3">Endoplasmic reticulum membrane</location>
    </subcellularLocation>
    <subcellularLocation>
        <location evidence="2">Nucleus envelope</location>
    </subcellularLocation>
</comment>
<dbReference type="PANTHER" id="PTHR13416:SF2">
    <property type="entry name" value="TRANSMEMBRANE PROTEIN 43"/>
    <property type="match status" value="1"/>
</dbReference>
<dbReference type="AlphaFoldDB" id="A0ABD3R889"/>
<evidence type="ECO:0000256" key="4">
    <source>
        <dbReference type="ARBA" id="ARBA00006627"/>
    </source>
</evidence>
<evidence type="ECO:0000256" key="6">
    <source>
        <dbReference type="ARBA" id="ARBA00022824"/>
    </source>
</evidence>
<name>A0ABD3R889_9STRA</name>
<dbReference type="EMBL" id="JALLPB020000566">
    <property type="protein sequence ID" value="KAL3807946.1"/>
    <property type="molecule type" value="Genomic_DNA"/>
</dbReference>
<evidence type="ECO:0000256" key="8">
    <source>
        <dbReference type="ARBA" id="ARBA00023136"/>
    </source>
</evidence>
<keyword evidence="5" id="KW-0812">Transmembrane</keyword>
<gene>
    <name evidence="10" type="ORF">ACHAXA_006824</name>
</gene>
<dbReference type="GO" id="GO:0005789">
    <property type="term" value="C:endoplasmic reticulum membrane"/>
    <property type="evidence" value="ECO:0007669"/>
    <property type="project" value="UniProtKB-SubCell"/>
</dbReference>